<dbReference type="AlphaFoldDB" id="A0A556CCA2"/>
<dbReference type="SUPFAM" id="SSF56112">
    <property type="entry name" value="Protein kinase-like (PK-like)"/>
    <property type="match status" value="1"/>
</dbReference>
<dbReference type="InterPro" id="IPR051678">
    <property type="entry name" value="AGP_Transferase"/>
</dbReference>
<evidence type="ECO:0000313" key="2">
    <source>
        <dbReference type="EMBL" id="TSI15069.1"/>
    </source>
</evidence>
<evidence type="ECO:0000259" key="1">
    <source>
        <dbReference type="Pfam" id="PF01636"/>
    </source>
</evidence>
<evidence type="ECO:0000313" key="3">
    <source>
        <dbReference type="Proteomes" id="UP000316406"/>
    </source>
</evidence>
<dbReference type="InterPro" id="IPR011009">
    <property type="entry name" value="Kinase-like_dom_sf"/>
</dbReference>
<protein>
    <submittedName>
        <fullName evidence="2">Phosphotransferase</fullName>
    </submittedName>
</protein>
<dbReference type="Gene3D" id="3.90.1200.10">
    <property type="match status" value="1"/>
</dbReference>
<comment type="caution">
    <text evidence="2">The sequence shown here is derived from an EMBL/GenBank/DDBJ whole genome shotgun (WGS) entry which is preliminary data.</text>
</comment>
<sequence>MRSAPLSADAVRLVRSASRLLGRELTFLQEFTGGQHATTLLATDGETEYVVRAFPAHDDSAVREAEILNRISALGDWVPRLIAVSDDLRDPVIVTSRVAGTAPYRELSPAVIATEMAAALVRIHALDGSGLRPTPAEPPHGHSALGLRAQREWDCLDMRDPVLTHSDFWCGNALWEAGGLAGVVDWSGARRGPRGVDMAWCRQDLVLLGSPEAAGLFLEEYERLLGRPISDIHAWDVQAAARAHDRVETWLPNYLGIGRTEMTSRILRQRLDAWNATL</sequence>
<dbReference type="InterPro" id="IPR002575">
    <property type="entry name" value="Aminoglycoside_PTrfase"/>
</dbReference>
<gene>
    <name evidence="2" type="ORF">FO013_13670</name>
</gene>
<organism evidence="2 3">
    <name type="scientific">Brevibacterium aurantiacum</name>
    <dbReference type="NCBI Taxonomy" id="273384"/>
    <lineage>
        <taxon>Bacteria</taxon>
        <taxon>Bacillati</taxon>
        <taxon>Actinomycetota</taxon>
        <taxon>Actinomycetes</taxon>
        <taxon>Micrococcales</taxon>
        <taxon>Brevibacteriaceae</taxon>
        <taxon>Brevibacterium</taxon>
    </lineage>
</organism>
<dbReference type="Pfam" id="PF01636">
    <property type="entry name" value="APH"/>
    <property type="match status" value="1"/>
</dbReference>
<reference evidence="2 3" key="1">
    <citation type="submission" date="2019-07" db="EMBL/GenBank/DDBJ databases">
        <title>Draft genome sequence of Brevibacterium aurantiacum XU54 isolated from Xinjiang China.</title>
        <authorList>
            <person name="Xu X."/>
        </authorList>
    </citation>
    <scope>NUCLEOTIDE SEQUENCE [LARGE SCALE GENOMIC DNA]</scope>
    <source>
        <strain evidence="2 3">XU54</strain>
    </source>
</reference>
<feature type="domain" description="Aminoglycoside phosphotransferase" evidence="1">
    <location>
        <begin position="29"/>
        <end position="222"/>
    </location>
</feature>
<proteinExistence type="predicted"/>
<dbReference type="PANTHER" id="PTHR21310">
    <property type="entry name" value="AMINOGLYCOSIDE PHOSPHOTRANSFERASE-RELATED-RELATED"/>
    <property type="match status" value="1"/>
</dbReference>
<keyword evidence="3" id="KW-1185">Reference proteome</keyword>
<accession>A0A556CCA2</accession>
<dbReference type="GO" id="GO:0016740">
    <property type="term" value="F:transferase activity"/>
    <property type="evidence" value="ECO:0007669"/>
    <property type="project" value="UniProtKB-KW"/>
</dbReference>
<dbReference type="OrthoDB" id="9797603at2"/>
<keyword evidence="2" id="KW-0808">Transferase</keyword>
<name>A0A556CCA2_BREAU</name>
<dbReference type="EMBL" id="VLTK01000007">
    <property type="protein sequence ID" value="TSI15069.1"/>
    <property type="molecule type" value="Genomic_DNA"/>
</dbReference>
<dbReference type="RefSeq" id="WP_143923116.1">
    <property type="nucleotide sequence ID" value="NZ_VLTK01000007.1"/>
</dbReference>
<dbReference type="Proteomes" id="UP000316406">
    <property type="component" value="Unassembled WGS sequence"/>
</dbReference>